<keyword evidence="1" id="KW-0812">Transmembrane</keyword>
<dbReference type="EMBL" id="LJIX01000006">
    <property type="protein sequence ID" value="KQL18686.1"/>
    <property type="molecule type" value="Genomic_DNA"/>
</dbReference>
<dbReference type="AlphaFoldDB" id="A0A0Q3QLT5"/>
<proteinExistence type="predicted"/>
<keyword evidence="1" id="KW-0472">Membrane</keyword>
<evidence type="ECO:0000313" key="2">
    <source>
        <dbReference type="EMBL" id="KQL18686.1"/>
    </source>
</evidence>
<name>A0A0Q3QLT5_9BACI</name>
<dbReference type="Proteomes" id="UP000050996">
    <property type="component" value="Unassembled WGS sequence"/>
</dbReference>
<keyword evidence="3" id="KW-1185">Reference proteome</keyword>
<evidence type="ECO:0000256" key="1">
    <source>
        <dbReference type="SAM" id="Phobius"/>
    </source>
</evidence>
<evidence type="ECO:0000313" key="3">
    <source>
        <dbReference type="Proteomes" id="UP000050996"/>
    </source>
</evidence>
<keyword evidence="1" id="KW-1133">Transmembrane helix</keyword>
<accession>A0A0Q3QLT5</accession>
<organism evidence="2 3">
    <name type="scientific">Cytobacillus solani</name>
    <dbReference type="NCBI Taxonomy" id="1637975"/>
    <lineage>
        <taxon>Bacteria</taxon>
        <taxon>Bacillati</taxon>
        <taxon>Bacillota</taxon>
        <taxon>Bacilli</taxon>
        <taxon>Bacillales</taxon>
        <taxon>Bacillaceae</taxon>
        <taxon>Cytobacillus</taxon>
    </lineage>
</organism>
<reference evidence="2 3" key="1">
    <citation type="submission" date="2015-09" db="EMBL/GenBank/DDBJ databases">
        <title>Genome sequencing project for genomic taxonomy and phylogenomics of Bacillus-like bacteria.</title>
        <authorList>
            <person name="Liu B."/>
            <person name="Wang J."/>
            <person name="Zhu Y."/>
            <person name="Liu G."/>
            <person name="Chen Q."/>
            <person name="Chen Z."/>
            <person name="Lan J."/>
            <person name="Che J."/>
            <person name="Ge C."/>
            <person name="Shi H."/>
            <person name="Pan Z."/>
            <person name="Liu X."/>
        </authorList>
    </citation>
    <scope>NUCLEOTIDE SEQUENCE [LARGE SCALE GENOMIC DNA]</scope>
    <source>
        <strain evidence="2 3">FJAT-18043</strain>
    </source>
</reference>
<sequence>MKMKKLTIAMLILFILFSLGLNILGLMKLFPIYISSPILFLSVFILITFINDRKKFRGF</sequence>
<comment type="caution">
    <text evidence="2">The sequence shown here is derived from an EMBL/GenBank/DDBJ whole genome shotgun (WGS) entry which is preliminary data.</text>
</comment>
<dbReference type="STRING" id="1637975.AN957_08945"/>
<dbReference type="PATRIC" id="fig|1637975.4.peg.1546"/>
<gene>
    <name evidence="2" type="ORF">AN957_08945</name>
</gene>
<feature type="transmembrane region" description="Helical" evidence="1">
    <location>
        <begin position="30"/>
        <end position="50"/>
    </location>
</feature>
<protein>
    <submittedName>
        <fullName evidence="2">Uncharacterized protein</fullName>
    </submittedName>
</protein>